<evidence type="ECO:0000313" key="2">
    <source>
        <dbReference type="EMBL" id="KAH7009373.1"/>
    </source>
</evidence>
<dbReference type="EMBL" id="JAGTJQ010000018">
    <property type="protein sequence ID" value="KAH7009373.1"/>
    <property type="molecule type" value="Genomic_DNA"/>
</dbReference>
<dbReference type="GeneID" id="70191255"/>
<organism evidence="2 3">
    <name type="scientific">Microdochium trichocladiopsis</name>
    <dbReference type="NCBI Taxonomy" id="1682393"/>
    <lineage>
        <taxon>Eukaryota</taxon>
        <taxon>Fungi</taxon>
        <taxon>Dikarya</taxon>
        <taxon>Ascomycota</taxon>
        <taxon>Pezizomycotina</taxon>
        <taxon>Sordariomycetes</taxon>
        <taxon>Xylariomycetidae</taxon>
        <taxon>Xylariales</taxon>
        <taxon>Microdochiaceae</taxon>
        <taxon>Microdochium</taxon>
    </lineage>
</organism>
<comment type="caution">
    <text evidence="2">The sequence shown here is derived from an EMBL/GenBank/DDBJ whole genome shotgun (WGS) entry which is preliminary data.</text>
</comment>
<evidence type="ECO:0000313" key="3">
    <source>
        <dbReference type="Proteomes" id="UP000756346"/>
    </source>
</evidence>
<keyword evidence="3" id="KW-1185">Reference proteome</keyword>
<dbReference type="RefSeq" id="XP_046004001.1">
    <property type="nucleotide sequence ID" value="XM_046161709.1"/>
</dbReference>
<feature type="region of interest" description="Disordered" evidence="1">
    <location>
        <begin position="22"/>
        <end position="47"/>
    </location>
</feature>
<evidence type="ECO:0000256" key="1">
    <source>
        <dbReference type="SAM" id="MobiDB-lite"/>
    </source>
</evidence>
<protein>
    <submittedName>
        <fullName evidence="2">Uncharacterized protein</fullName>
    </submittedName>
</protein>
<sequence length="252" mass="27809">MPESGKSDIDVALSPAQLTDTSLRDVASPGSSGLVAAPAQPDQPHVTDWGKEINSGLPPRRHKYMSLFLAVACLMWAVPRLRTIVQSCTLLAVVLTDHDATKYRLYVHHTKRIVHRTNLHSRGNRRLTSASNYVPHDLSGLRAVQDEEDAAVGVLKRYDEPAILDEVWFSASGAIMEPHKVLQIHGRHRDFDNSADKVAAVNFSRPGYPSRLITVAFFTTGSTAATVAFRTTSSSVAMNHDDQHHREVNNML</sequence>
<accession>A0A9P9BF07</accession>
<reference evidence="2" key="1">
    <citation type="journal article" date="2021" name="Nat. Commun.">
        <title>Genetic determinants of endophytism in the Arabidopsis root mycobiome.</title>
        <authorList>
            <person name="Mesny F."/>
            <person name="Miyauchi S."/>
            <person name="Thiergart T."/>
            <person name="Pickel B."/>
            <person name="Atanasova L."/>
            <person name="Karlsson M."/>
            <person name="Huettel B."/>
            <person name="Barry K.W."/>
            <person name="Haridas S."/>
            <person name="Chen C."/>
            <person name="Bauer D."/>
            <person name="Andreopoulos W."/>
            <person name="Pangilinan J."/>
            <person name="LaButti K."/>
            <person name="Riley R."/>
            <person name="Lipzen A."/>
            <person name="Clum A."/>
            <person name="Drula E."/>
            <person name="Henrissat B."/>
            <person name="Kohler A."/>
            <person name="Grigoriev I.V."/>
            <person name="Martin F.M."/>
            <person name="Hacquard S."/>
        </authorList>
    </citation>
    <scope>NUCLEOTIDE SEQUENCE</scope>
    <source>
        <strain evidence="2">MPI-CAGE-CH-0230</strain>
    </source>
</reference>
<dbReference type="AlphaFoldDB" id="A0A9P9BF07"/>
<name>A0A9P9BF07_9PEZI</name>
<proteinExistence type="predicted"/>
<gene>
    <name evidence="2" type="ORF">B0I36DRAFT_401700</name>
</gene>
<dbReference type="Proteomes" id="UP000756346">
    <property type="component" value="Unassembled WGS sequence"/>
</dbReference>